<protein>
    <submittedName>
        <fullName evidence="1">Putative glutamyl-tRNA synthetase, mitochondrial-like protein</fullName>
    </submittedName>
</protein>
<evidence type="ECO:0000313" key="1">
    <source>
        <dbReference type="EMBL" id="OMO96319.1"/>
    </source>
</evidence>
<proteinExistence type="predicted"/>
<dbReference type="AlphaFoldDB" id="A0A1R3JN58"/>
<comment type="caution">
    <text evidence="1">The sequence shown here is derived from an EMBL/GenBank/DDBJ whole genome shotgun (WGS) entry which is preliminary data.</text>
</comment>
<name>A0A1R3JN58_COCAP</name>
<reference evidence="1 2" key="1">
    <citation type="submission" date="2013-09" db="EMBL/GenBank/DDBJ databases">
        <title>Corchorus capsularis genome sequencing.</title>
        <authorList>
            <person name="Alam M."/>
            <person name="Haque M.S."/>
            <person name="Islam M.S."/>
            <person name="Emdad E.M."/>
            <person name="Islam M.M."/>
            <person name="Ahmed B."/>
            <person name="Halim A."/>
            <person name="Hossen Q.M.M."/>
            <person name="Hossain M.Z."/>
            <person name="Ahmed R."/>
            <person name="Khan M.M."/>
            <person name="Islam R."/>
            <person name="Rashid M.M."/>
            <person name="Khan S.A."/>
            <person name="Rahman M.S."/>
            <person name="Alam M."/>
        </authorList>
    </citation>
    <scope>NUCLEOTIDE SEQUENCE [LARGE SCALE GENOMIC DNA]</scope>
    <source>
        <strain evidence="2">cv. CVL-1</strain>
        <tissue evidence="1">Whole seedling</tissue>
    </source>
</reference>
<organism evidence="1 2">
    <name type="scientific">Corchorus capsularis</name>
    <name type="common">Jute</name>
    <dbReference type="NCBI Taxonomy" id="210143"/>
    <lineage>
        <taxon>Eukaryota</taxon>
        <taxon>Viridiplantae</taxon>
        <taxon>Streptophyta</taxon>
        <taxon>Embryophyta</taxon>
        <taxon>Tracheophyta</taxon>
        <taxon>Spermatophyta</taxon>
        <taxon>Magnoliopsida</taxon>
        <taxon>eudicotyledons</taxon>
        <taxon>Gunneridae</taxon>
        <taxon>Pentapetalae</taxon>
        <taxon>rosids</taxon>
        <taxon>malvids</taxon>
        <taxon>Malvales</taxon>
        <taxon>Malvaceae</taxon>
        <taxon>Grewioideae</taxon>
        <taxon>Apeibeae</taxon>
        <taxon>Corchorus</taxon>
    </lineage>
</organism>
<evidence type="ECO:0000313" key="2">
    <source>
        <dbReference type="Proteomes" id="UP000188268"/>
    </source>
</evidence>
<dbReference type="GO" id="GO:0004812">
    <property type="term" value="F:aminoacyl-tRNA ligase activity"/>
    <property type="evidence" value="ECO:0007669"/>
    <property type="project" value="UniProtKB-KW"/>
</dbReference>
<keyword evidence="1" id="KW-0436">Ligase</keyword>
<sequence>MAFNWECDKFGFGSKLGKKKGGVLERFDGVGGFPISRITVIRGGFVEREREKTKL</sequence>
<dbReference type="Proteomes" id="UP000188268">
    <property type="component" value="Unassembled WGS sequence"/>
</dbReference>
<dbReference type="EMBL" id="AWWV01007469">
    <property type="protein sequence ID" value="OMO96319.1"/>
    <property type="molecule type" value="Genomic_DNA"/>
</dbReference>
<gene>
    <name evidence="1" type="ORF">CCACVL1_04999</name>
</gene>
<accession>A0A1R3JN58</accession>
<dbReference type="Gramene" id="OMO96319">
    <property type="protein sequence ID" value="OMO96319"/>
    <property type="gene ID" value="CCACVL1_04999"/>
</dbReference>
<keyword evidence="1" id="KW-0030">Aminoacyl-tRNA synthetase</keyword>
<keyword evidence="2" id="KW-1185">Reference proteome</keyword>